<dbReference type="AlphaFoldDB" id="U1NFI0"/>
<dbReference type="Proteomes" id="UP000030710">
    <property type="component" value="Unassembled WGS sequence"/>
</dbReference>
<evidence type="ECO:0000256" key="1">
    <source>
        <dbReference type="SAM" id="MobiDB-lite"/>
    </source>
</evidence>
<sequence>MLQSGHRASRLIEGRLDPDSHNSSHRCSQQYTILSAVLYSFPWNDTVSGDLSVCPIAAPFERLARAQSVATAEQFEARITTAATPF</sequence>
<protein>
    <submittedName>
        <fullName evidence="2">Uncharacterized protein</fullName>
    </submittedName>
</protein>
<proteinExistence type="predicted"/>
<reference evidence="2 3" key="1">
    <citation type="journal article" date="2013" name="PLoS ONE">
        <title>Assembly-driven community genomics of a hypersaline microbial ecosystem.</title>
        <authorList>
            <person name="Podell S."/>
            <person name="Ugalde J.A."/>
            <person name="Narasingarao P."/>
            <person name="Banfield J.F."/>
            <person name="Heidelberg K.B."/>
            <person name="Allen E.E."/>
        </authorList>
    </citation>
    <scope>NUCLEOTIDE SEQUENCE [LARGE SCALE GENOMIC DNA]</scope>
    <source>
        <strain evidence="3">J07HQW2</strain>
    </source>
</reference>
<gene>
    <name evidence="2" type="ORF">J07HQW2_02290</name>
</gene>
<dbReference type="eggNOG" id="arCOG07866">
    <property type="taxonomic scope" value="Archaea"/>
</dbReference>
<evidence type="ECO:0000313" key="3">
    <source>
        <dbReference type="Proteomes" id="UP000030710"/>
    </source>
</evidence>
<dbReference type="HOGENOM" id="CLU_2490393_0_0_2"/>
<organism evidence="2 3">
    <name type="scientific">Haloquadratum walsbyi J07HQW2</name>
    <dbReference type="NCBI Taxonomy" id="1238425"/>
    <lineage>
        <taxon>Archaea</taxon>
        <taxon>Methanobacteriati</taxon>
        <taxon>Methanobacteriota</taxon>
        <taxon>Stenosarchaea group</taxon>
        <taxon>Halobacteria</taxon>
        <taxon>Halobacteriales</taxon>
        <taxon>Haloferacaceae</taxon>
        <taxon>Haloquadratum</taxon>
    </lineage>
</organism>
<feature type="region of interest" description="Disordered" evidence="1">
    <location>
        <begin position="1"/>
        <end position="25"/>
    </location>
</feature>
<evidence type="ECO:0000313" key="2">
    <source>
        <dbReference type="EMBL" id="ERG95830.1"/>
    </source>
</evidence>
<dbReference type="EMBL" id="KE356561">
    <property type="protein sequence ID" value="ERG95830.1"/>
    <property type="molecule type" value="Genomic_DNA"/>
</dbReference>
<name>U1NFI0_9EURY</name>
<feature type="compositionally biased region" description="Basic and acidic residues" evidence="1">
    <location>
        <begin position="10"/>
        <end position="22"/>
    </location>
</feature>
<accession>U1NFI0</accession>